<gene>
    <name evidence="4" type="ORF">RUMCAL_00324</name>
</gene>
<dbReference type="SUPFAM" id="SSF52540">
    <property type="entry name" value="P-loop containing nucleoside triphosphate hydrolases"/>
    <property type="match status" value="2"/>
</dbReference>
<sequence>MEQEVVFMIKIVQNGNVYELDFRYDPKLIELVKNVPGRRYIPQTKRWEIPVDNLGRFLNEIKGTAYESQVQTYSGEHINENAHVEVTDKIPDEDISDITHYVRAGGHLYPHQIDFLKYMKHRQRNGFILADEMGLGKTLEIINMALYHRDAYHYQHCLIICCVNTAKFSWKEDIETHTNGCETAYILGTRKKRNGGYSYGGGAEKLSDLTTGCMYGDASCSKLPYFLIMNIEALRTREGRVYTIEQQLIEMIQQGQIGMIAIDEIHKNASPKSIQGKRLLNMKKKTGIAAEWVPMTGTPIVNKPTDVYLPLKLIDGHTYKDYWSWCQHFCLYGGYGDHDIIGYRNIPQMKLMLKRNMLRRLKNDVLELPEKTYYTEYVENTPAQCKLYTKVTNELVSDRDEIVHSVNPLVRMLKLRQVNGSPELIDDTISIDKSYLSKNAKLVRVMELIDDIIDRGEKVVVFSNWTAPLKTLYRFIATKYKVCCFTGTMPEESRQKHKTVFLNNPEYKVMLGTIGALGVNHTLTSANNVIFYDDPWNPATKHQAEDRVYRIGTTKSVNIYTVIVKDTIDEVVNNILKNKQDMSSYIVDNGLDIRNNPELFDMLVGHGR</sequence>
<evidence type="ECO:0000259" key="2">
    <source>
        <dbReference type="PROSITE" id="PS51192"/>
    </source>
</evidence>
<dbReference type="PROSITE" id="PS51194">
    <property type="entry name" value="HELICASE_CTER"/>
    <property type="match status" value="1"/>
</dbReference>
<protein>
    <submittedName>
        <fullName evidence="4">Protein, SNF2 family</fullName>
    </submittedName>
</protein>
<dbReference type="Gene3D" id="3.40.50.10810">
    <property type="entry name" value="Tandem AAA-ATPase domain"/>
    <property type="match status" value="1"/>
</dbReference>
<evidence type="ECO:0000259" key="3">
    <source>
        <dbReference type="PROSITE" id="PS51194"/>
    </source>
</evidence>
<dbReference type="Pfam" id="PF00176">
    <property type="entry name" value="SNF2-rel_dom"/>
    <property type="match status" value="1"/>
</dbReference>
<dbReference type="InterPro" id="IPR000330">
    <property type="entry name" value="SNF2_N"/>
</dbReference>
<dbReference type="InterPro" id="IPR027417">
    <property type="entry name" value="P-loop_NTPase"/>
</dbReference>
<dbReference type="CDD" id="cd18793">
    <property type="entry name" value="SF2_C_SNF"/>
    <property type="match status" value="1"/>
</dbReference>
<feature type="domain" description="Helicase ATP-binding" evidence="2">
    <location>
        <begin position="118"/>
        <end position="317"/>
    </location>
</feature>
<keyword evidence="1" id="KW-0378">Hydrolase</keyword>
<comment type="caution">
    <text evidence="4">The sequence shown here is derived from an EMBL/GenBank/DDBJ whole genome shotgun (WGS) entry which is preliminary data.</text>
</comment>
<organism evidence="4 5">
    <name type="scientific">Ruminococcus callidus ATCC 27760</name>
    <dbReference type="NCBI Taxonomy" id="411473"/>
    <lineage>
        <taxon>Bacteria</taxon>
        <taxon>Bacillati</taxon>
        <taxon>Bacillota</taxon>
        <taxon>Clostridia</taxon>
        <taxon>Eubacteriales</taxon>
        <taxon>Oscillospiraceae</taxon>
        <taxon>Ruminococcus</taxon>
    </lineage>
</organism>
<dbReference type="STRING" id="411473.RUMCAL_00324"/>
<proteinExistence type="predicted"/>
<dbReference type="SMART" id="SM00487">
    <property type="entry name" value="DEXDc"/>
    <property type="match status" value="1"/>
</dbReference>
<dbReference type="GO" id="GO:0005524">
    <property type="term" value="F:ATP binding"/>
    <property type="evidence" value="ECO:0007669"/>
    <property type="project" value="InterPro"/>
</dbReference>
<accession>U2KY82</accession>
<dbReference type="SMART" id="SM00490">
    <property type="entry name" value="HELICc"/>
    <property type="match status" value="1"/>
</dbReference>
<dbReference type="InterPro" id="IPR001650">
    <property type="entry name" value="Helicase_C-like"/>
</dbReference>
<dbReference type="AlphaFoldDB" id="U2KY82"/>
<dbReference type="GO" id="GO:0016787">
    <property type="term" value="F:hydrolase activity"/>
    <property type="evidence" value="ECO:0007669"/>
    <property type="project" value="UniProtKB-KW"/>
</dbReference>
<dbReference type="InterPro" id="IPR050496">
    <property type="entry name" value="SNF2_RAD54_helicase_repair"/>
</dbReference>
<dbReference type="PANTHER" id="PTHR45629">
    <property type="entry name" value="SNF2/RAD54 FAMILY MEMBER"/>
    <property type="match status" value="1"/>
</dbReference>
<dbReference type="PANTHER" id="PTHR45629:SF7">
    <property type="entry name" value="DNA EXCISION REPAIR PROTEIN ERCC-6-RELATED"/>
    <property type="match status" value="1"/>
</dbReference>
<name>U2KY82_9FIRM</name>
<feature type="domain" description="Helicase C-terminal" evidence="3">
    <location>
        <begin position="444"/>
        <end position="599"/>
    </location>
</feature>
<dbReference type="PROSITE" id="PS51192">
    <property type="entry name" value="HELICASE_ATP_BIND_1"/>
    <property type="match status" value="1"/>
</dbReference>
<dbReference type="Gene3D" id="3.40.50.300">
    <property type="entry name" value="P-loop containing nucleotide triphosphate hydrolases"/>
    <property type="match status" value="1"/>
</dbReference>
<dbReference type="InterPro" id="IPR014001">
    <property type="entry name" value="Helicase_ATP-bd"/>
</dbReference>
<dbReference type="EMBL" id="AWVF01000031">
    <property type="protein sequence ID" value="ERJ97252.1"/>
    <property type="molecule type" value="Genomic_DNA"/>
</dbReference>
<dbReference type="eggNOG" id="COG0553">
    <property type="taxonomic scope" value="Bacteria"/>
</dbReference>
<dbReference type="Proteomes" id="UP000016662">
    <property type="component" value="Unassembled WGS sequence"/>
</dbReference>
<dbReference type="Pfam" id="PF00271">
    <property type="entry name" value="Helicase_C"/>
    <property type="match status" value="1"/>
</dbReference>
<dbReference type="InterPro" id="IPR038718">
    <property type="entry name" value="SNF2-like_sf"/>
</dbReference>
<dbReference type="PATRIC" id="fig|411473.3.peg.251"/>
<dbReference type="HOGENOM" id="CLU_448967_0_0_9"/>
<evidence type="ECO:0000313" key="4">
    <source>
        <dbReference type="EMBL" id="ERJ97252.1"/>
    </source>
</evidence>
<reference evidence="4 5" key="1">
    <citation type="submission" date="2013-07" db="EMBL/GenBank/DDBJ databases">
        <authorList>
            <person name="Weinstock G."/>
            <person name="Sodergren E."/>
            <person name="Wylie T."/>
            <person name="Fulton L."/>
            <person name="Fulton R."/>
            <person name="Fronick C."/>
            <person name="O'Laughlin M."/>
            <person name="Godfrey J."/>
            <person name="Miner T."/>
            <person name="Herter B."/>
            <person name="Appelbaum E."/>
            <person name="Cordes M."/>
            <person name="Lek S."/>
            <person name="Wollam A."/>
            <person name="Pepin K.H."/>
            <person name="Palsikar V.B."/>
            <person name="Mitreva M."/>
            <person name="Wilson R.K."/>
        </authorList>
    </citation>
    <scope>NUCLEOTIDE SEQUENCE [LARGE SCALE GENOMIC DNA]</scope>
    <source>
        <strain evidence="4 5">ATCC 27760</strain>
    </source>
</reference>
<evidence type="ECO:0000256" key="1">
    <source>
        <dbReference type="ARBA" id="ARBA00022801"/>
    </source>
</evidence>
<keyword evidence="5" id="KW-1185">Reference proteome</keyword>
<dbReference type="InterPro" id="IPR049730">
    <property type="entry name" value="SNF2/RAD54-like_C"/>
</dbReference>
<evidence type="ECO:0000313" key="5">
    <source>
        <dbReference type="Proteomes" id="UP000016662"/>
    </source>
</evidence>